<protein>
    <recommendedName>
        <fullName evidence="5">Lipoprotein</fullName>
    </recommendedName>
</protein>
<dbReference type="OrthoDB" id="4426670at2"/>
<proteinExistence type="predicted"/>
<dbReference type="Proteomes" id="UP000233249">
    <property type="component" value="Unassembled WGS sequence"/>
</dbReference>
<dbReference type="RefSeq" id="WP_101173174.1">
    <property type="nucleotide sequence ID" value="NZ_JAKRKB010000021.1"/>
</dbReference>
<organism evidence="3 4">
    <name type="scientific">Corynebacterium mastitidis</name>
    <dbReference type="NCBI Taxonomy" id="161890"/>
    <lineage>
        <taxon>Bacteria</taxon>
        <taxon>Bacillati</taxon>
        <taxon>Actinomycetota</taxon>
        <taxon>Actinomycetes</taxon>
        <taxon>Mycobacteriales</taxon>
        <taxon>Corynebacteriaceae</taxon>
        <taxon>Corynebacterium</taxon>
    </lineage>
</organism>
<evidence type="ECO:0000313" key="3">
    <source>
        <dbReference type="EMBL" id="PKF69170.1"/>
    </source>
</evidence>
<feature type="compositionally biased region" description="Polar residues" evidence="1">
    <location>
        <begin position="150"/>
        <end position="160"/>
    </location>
</feature>
<evidence type="ECO:0000256" key="2">
    <source>
        <dbReference type="SAM" id="SignalP"/>
    </source>
</evidence>
<feature type="region of interest" description="Disordered" evidence="1">
    <location>
        <begin position="150"/>
        <end position="170"/>
    </location>
</feature>
<keyword evidence="2" id="KW-0732">Signal</keyword>
<accession>A0A2N0X8Y5</accession>
<reference evidence="3 4" key="1">
    <citation type="submission" date="2017-12" db="EMBL/GenBank/DDBJ databases">
        <title>Corynebacterium mastitidis 16-1433 Genome.</title>
        <authorList>
            <person name="Gulvik C.A."/>
        </authorList>
    </citation>
    <scope>NUCLEOTIDE SEQUENCE [LARGE SCALE GENOMIC DNA]</scope>
    <source>
        <strain evidence="3 4">16-1433</strain>
    </source>
</reference>
<evidence type="ECO:0008006" key="5">
    <source>
        <dbReference type="Google" id="ProtNLM"/>
    </source>
</evidence>
<feature type="chain" id="PRO_5039078244" description="Lipoprotein" evidence="2">
    <location>
        <begin position="30"/>
        <end position="170"/>
    </location>
</feature>
<feature type="signal peptide" evidence="2">
    <location>
        <begin position="1"/>
        <end position="29"/>
    </location>
</feature>
<dbReference type="EMBL" id="PJAF01000006">
    <property type="protein sequence ID" value="PKF69170.1"/>
    <property type="molecule type" value="Genomic_DNA"/>
</dbReference>
<dbReference type="AlphaFoldDB" id="A0A2N0X8Y5"/>
<gene>
    <name evidence="3" type="ORF">CXB45_03250</name>
</gene>
<comment type="caution">
    <text evidence="3">The sequence shown here is derived from an EMBL/GenBank/DDBJ whole genome shotgun (WGS) entry which is preliminary data.</text>
</comment>
<name>A0A2N0X8Y5_9CORY</name>
<evidence type="ECO:0000256" key="1">
    <source>
        <dbReference type="SAM" id="MobiDB-lite"/>
    </source>
</evidence>
<sequence length="170" mass="18274">MPTPTPARPPRGLLAPRALGALTALGFLAACSAEGDQPLLDAAENAARERDTDNAVLTLATVYGDRWEDYAALCPEAPRDLVARALGVEEDDLPELRQDENALLRIRGSEVKAEVHPAEAFLLCSGQDAPAYRLTEATVSVKDNRELSPQNSDWWLTATGTEPLVPRSSA</sequence>
<evidence type="ECO:0000313" key="4">
    <source>
        <dbReference type="Proteomes" id="UP000233249"/>
    </source>
</evidence>